<evidence type="ECO:0000313" key="2">
    <source>
        <dbReference type="EMBL" id="ORA15184.1"/>
    </source>
</evidence>
<dbReference type="SMART" id="SM00829">
    <property type="entry name" value="PKS_ER"/>
    <property type="match status" value="1"/>
</dbReference>
<dbReference type="SUPFAM" id="SSF51735">
    <property type="entry name" value="NAD(P)-binding Rossmann-fold domains"/>
    <property type="match status" value="1"/>
</dbReference>
<dbReference type="Pfam" id="PF00107">
    <property type="entry name" value="ADH_zinc_N"/>
    <property type="match status" value="1"/>
</dbReference>
<sequence>MRAFVLDDFGVPPRLAEMPVPMPQTGEIQIHVQASSVNSFDSMLVAGWLKTMYPHEFPVVLGKDFAGTVTKLGKGVDEFQVGDRVFGVVVRPRLTDGGGFAEYAITSASFGVATVPEGLSLDVAGVLGLAGSTAAVAVDSIGEDAEGSVLVSGATGGVGVFVVQMLAARGARVIATAASEAGADMVRELGAETAVDYRDDMSARVKKLRPSGVDAVVHLAGDAVELAELIVEGGVLASPMHIEPMQMRRRDIDIQSVTAQPDRQLLQWLAAEFNRGNFRVPATRTYQFDELGEALSDFASGKTGKLAVALR</sequence>
<dbReference type="RefSeq" id="WP_083064746.1">
    <property type="nucleotide sequence ID" value="NZ_MVHG01000024.1"/>
</dbReference>
<dbReference type="AlphaFoldDB" id="A0A1W9ZH37"/>
<dbReference type="SUPFAM" id="SSF50129">
    <property type="entry name" value="GroES-like"/>
    <property type="match status" value="1"/>
</dbReference>
<evidence type="ECO:0000259" key="1">
    <source>
        <dbReference type="SMART" id="SM00829"/>
    </source>
</evidence>
<dbReference type="PANTHER" id="PTHR44013">
    <property type="entry name" value="ZINC-TYPE ALCOHOL DEHYDROGENASE-LIKE PROTEIN C16A3.02C"/>
    <property type="match status" value="1"/>
</dbReference>
<evidence type="ECO:0000313" key="3">
    <source>
        <dbReference type="Proteomes" id="UP000192707"/>
    </source>
</evidence>
<feature type="domain" description="Enoyl reductase (ER)" evidence="1">
    <location>
        <begin position="10"/>
        <end position="308"/>
    </location>
</feature>
<dbReference type="CDD" id="cd05289">
    <property type="entry name" value="MDR_like_2"/>
    <property type="match status" value="1"/>
</dbReference>
<dbReference type="GO" id="GO:0016491">
    <property type="term" value="F:oxidoreductase activity"/>
    <property type="evidence" value="ECO:0007669"/>
    <property type="project" value="InterPro"/>
</dbReference>
<dbReference type="InterPro" id="IPR013154">
    <property type="entry name" value="ADH-like_N"/>
</dbReference>
<dbReference type="Gene3D" id="3.40.50.720">
    <property type="entry name" value="NAD(P)-binding Rossmann-like Domain"/>
    <property type="match status" value="1"/>
</dbReference>
<gene>
    <name evidence="2" type="ORF">BST14_12315</name>
</gene>
<dbReference type="InterPro" id="IPR020843">
    <property type="entry name" value="ER"/>
</dbReference>
<dbReference type="InterPro" id="IPR036291">
    <property type="entry name" value="NAD(P)-bd_dom_sf"/>
</dbReference>
<protein>
    <recommendedName>
        <fullName evidence="1">Enoyl reductase (ER) domain-containing protein</fullName>
    </recommendedName>
</protein>
<dbReference type="InterPro" id="IPR052733">
    <property type="entry name" value="Chloroplast_QOR"/>
</dbReference>
<comment type="caution">
    <text evidence="2">The sequence shown here is derived from an EMBL/GenBank/DDBJ whole genome shotgun (WGS) entry which is preliminary data.</text>
</comment>
<keyword evidence="3" id="KW-1185">Reference proteome</keyword>
<proteinExistence type="predicted"/>
<organism evidence="2 3">
    <name type="scientific">Mycobacterium arosiense ATCC BAA-1401 = DSM 45069</name>
    <dbReference type="NCBI Taxonomy" id="1265311"/>
    <lineage>
        <taxon>Bacteria</taxon>
        <taxon>Bacillati</taxon>
        <taxon>Actinomycetota</taxon>
        <taxon>Actinomycetes</taxon>
        <taxon>Mycobacteriales</taxon>
        <taxon>Mycobacteriaceae</taxon>
        <taxon>Mycobacterium</taxon>
        <taxon>Mycobacterium avium complex (MAC)</taxon>
    </lineage>
</organism>
<reference evidence="2 3" key="1">
    <citation type="submission" date="2016-12" db="EMBL/GenBank/DDBJ databases">
        <title>The new phylogeny of genus Mycobacterium.</title>
        <authorList>
            <person name="Tortoli E."/>
            <person name="Trovato A."/>
            <person name="Cirillo D.M."/>
        </authorList>
    </citation>
    <scope>NUCLEOTIDE SEQUENCE [LARGE SCALE GENOMIC DNA]</scope>
    <source>
        <strain evidence="2 3">DSM 45069</strain>
    </source>
</reference>
<dbReference type="InterPro" id="IPR013149">
    <property type="entry name" value="ADH-like_C"/>
</dbReference>
<name>A0A1W9ZH37_MYCAI</name>
<dbReference type="InterPro" id="IPR011032">
    <property type="entry name" value="GroES-like_sf"/>
</dbReference>
<dbReference type="EMBL" id="MVHG01000024">
    <property type="protein sequence ID" value="ORA15184.1"/>
    <property type="molecule type" value="Genomic_DNA"/>
</dbReference>
<accession>A0A1W9ZH37</accession>
<dbReference type="OrthoDB" id="4512359at2"/>
<dbReference type="Pfam" id="PF08240">
    <property type="entry name" value="ADH_N"/>
    <property type="match status" value="1"/>
</dbReference>
<dbReference type="Proteomes" id="UP000192707">
    <property type="component" value="Unassembled WGS sequence"/>
</dbReference>
<dbReference type="Gene3D" id="3.90.180.10">
    <property type="entry name" value="Medium-chain alcohol dehydrogenases, catalytic domain"/>
    <property type="match status" value="1"/>
</dbReference>
<dbReference type="PANTHER" id="PTHR44013:SF1">
    <property type="entry name" value="ZINC-TYPE ALCOHOL DEHYDROGENASE-LIKE PROTEIN C16A3.02C"/>
    <property type="match status" value="1"/>
</dbReference>